<dbReference type="OrthoDB" id="7593735at2"/>
<protein>
    <recommendedName>
        <fullName evidence="1">HTH merR-type domain-containing protein</fullName>
    </recommendedName>
</protein>
<dbReference type="HOGENOM" id="CLU_1665609_0_0_6"/>
<name>A0A061JNB6_STUST</name>
<evidence type="ECO:0000259" key="1">
    <source>
        <dbReference type="Pfam" id="PF13411"/>
    </source>
</evidence>
<proteinExistence type="predicted"/>
<evidence type="ECO:0000313" key="3">
    <source>
        <dbReference type="Proteomes" id="UP000026923"/>
    </source>
</evidence>
<dbReference type="GO" id="GO:0006355">
    <property type="term" value="P:regulation of DNA-templated transcription"/>
    <property type="evidence" value="ECO:0007669"/>
    <property type="project" value="InterPro"/>
</dbReference>
<dbReference type="AlphaFoldDB" id="A0A061JNB6"/>
<dbReference type="EMBL" id="AMCZ02000012">
    <property type="protein sequence ID" value="EWC41216.1"/>
    <property type="molecule type" value="Genomic_DNA"/>
</dbReference>
<feature type="domain" description="HTH merR-type" evidence="1">
    <location>
        <begin position="9"/>
        <end position="70"/>
    </location>
</feature>
<evidence type="ECO:0000313" key="2">
    <source>
        <dbReference type="EMBL" id="EWC41216.1"/>
    </source>
</evidence>
<dbReference type="RefSeq" id="WP_003292122.1">
    <property type="nucleotide sequence ID" value="NZ_KK020677.1"/>
</dbReference>
<dbReference type="InterPro" id="IPR009061">
    <property type="entry name" value="DNA-bd_dom_put_sf"/>
</dbReference>
<accession>A0A061JNB6</accession>
<reference evidence="2 3" key="1">
    <citation type="journal article" date="2013" name="Genome Announc.">
        <title>Draft Genome of the Nitrogen-Fixing Bacterium Pseudomonas stutzeri Strain KOS6 Isolated from Industrial Hydrocarbon Sludge.</title>
        <authorList>
            <person name="Grigoryeva T.V."/>
            <person name="Laikov A.V."/>
            <person name="Naumova R.P."/>
            <person name="Manolov A.I."/>
            <person name="Larin A.K."/>
            <person name="Karpova I.Y."/>
            <person name="Semashko T.A."/>
            <person name="Alexeev D.G."/>
            <person name="Kostryukova E.S."/>
            <person name="Muller R."/>
            <person name="Govorun V.M."/>
        </authorList>
    </citation>
    <scope>NUCLEOTIDE SEQUENCE [LARGE SCALE GENOMIC DNA]</scope>
    <source>
        <strain evidence="2 3">KOS6</strain>
    </source>
</reference>
<comment type="caution">
    <text evidence="2">The sequence shown here is derived from an EMBL/GenBank/DDBJ whole genome shotgun (WGS) entry which is preliminary data.</text>
</comment>
<dbReference type="eggNOG" id="ENOG5032001">
    <property type="taxonomic scope" value="Bacteria"/>
</dbReference>
<dbReference type="Proteomes" id="UP000026923">
    <property type="component" value="Unassembled WGS sequence"/>
</dbReference>
<dbReference type="Pfam" id="PF13411">
    <property type="entry name" value="MerR_1"/>
    <property type="match status" value="1"/>
</dbReference>
<dbReference type="GO" id="GO:0003677">
    <property type="term" value="F:DNA binding"/>
    <property type="evidence" value="ECO:0007669"/>
    <property type="project" value="InterPro"/>
</dbReference>
<gene>
    <name evidence="2" type="ORF">B597_011135</name>
</gene>
<dbReference type="SUPFAM" id="SSF46955">
    <property type="entry name" value="Putative DNA-binding domain"/>
    <property type="match status" value="1"/>
</dbReference>
<organism evidence="2 3">
    <name type="scientific">Stutzerimonas stutzeri KOS6</name>
    <dbReference type="NCBI Taxonomy" id="1218352"/>
    <lineage>
        <taxon>Bacteria</taxon>
        <taxon>Pseudomonadati</taxon>
        <taxon>Pseudomonadota</taxon>
        <taxon>Gammaproteobacteria</taxon>
        <taxon>Pseudomonadales</taxon>
        <taxon>Pseudomonadaceae</taxon>
        <taxon>Stutzerimonas</taxon>
    </lineage>
</organism>
<dbReference type="InterPro" id="IPR000551">
    <property type="entry name" value="MerR-type_HTH_dom"/>
</dbReference>
<sequence length="158" mass="16639">MSAVTAIQYTQDQMRTLTGVSAETVRHWRKTVPYLASKTGKAARFTFADLLGLAVTNELVSSLGVHIATVSVGVDALFRLLSTSGALALNGSVAFVTPTLANLCDIGPEGVGPAPAQPTLVIPLDPLIMRLQQHMLPIVPTPSQAALPFPPEAIRSRA</sequence>